<keyword evidence="3" id="KW-1185">Reference proteome</keyword>
<dbReference type="InterPro" id="IPR013976">
    <property type="entry name" value="HDOD"/>
</dbReference>
<dbReference type="NCBIfam" id="TIGR00277">
    <property type="entry name" value="HDIG"/>
    <property type="match status" value="1"/>
</dbReference>
<evidence type="ECO:0000259" key="1">
    <source>
        <dbReference type="PROSITE" id="PS51833"/>
    </source>
</evidence>
<accession>A0A2Z6B3Q9</accession>
<dbReference type="AlphaFoldDB" id="A0A2Z6B3Q9"/>
<proteinExistence type="predicted"/>
<protein>
    <submittedName>
        <fullName evidence="2">Metal dependent phosphohydrolase</fullName>
    </submittedName>
</protein>
<dbReference type="PANTHER" id="PTHR33525">
    <property type="match status" value="1"/>
</dbReference>
<gene>
    <name evidence="2" type="ORF">DFE_3340</name>
</gene>
<evidence type="ECO:0000313" key="2">
    <source>
        <dbReference type="EMBL" id="BBD10066.1"/>
    </source>
</evidence>
<dbReference type="Pfam" id="PF08668">
    <property type="entry name" value="HDOD"/>
    <property type="match status" value="1"/>
</dbReference>
<dbReference type="InterPro" id="IPR006675">
    <property type="entry name" value="HDIG_dom"/>
</dbReference>
<sequence length="352" mass="38393">MYTDSTPTPEQFDLGRSFAARRFAFCDTNHAAVKTLFNICATYAAHGLAQGKHIPDLPAPDEQPGPSQYPKAAADPFDLLRSEAGLPSLPTIYAELQDVIVKPAASTNDVAHVISRDTSLAAFLLRLVNSAFYSFPSQIETISRAVTLVGTSQLTTLAMGTTVMKLFSDIPDELVSMESSWRHSIATGILASNLARRIGETDPERLFVAGLLHDVGLLTMYQTIPDKSRLVHSFIREHGAILHTAEMNILGFDHAMLGGMMLRKWNLPFPLINAVLRHHTPDKSEKHIEPALIHIANTLAGAMDCSATGEPFIQPLNLIAWNATGLTPEDLKETARESETQIAEACQALLCI</sequence>
<organism evidence="2 3">
    <name type="scientific">Desulfovibrio ferrophilus</name>
    <dbReference type="NCBI Taxonomy" id="241368"/>
    <lineage>
        <taxon>Bacteria</taxon>
        <taxon>Pseudomonadati</taxon>
        <taxon>Thermodesulfobacteriota</taxon>
        <taxon>Desulfovibrionia</taxon>
        <taxon>Desulfovibrionales</taxon>
        <taxon>Desulfovibrionaceae</taxon>
        <taxon>Desulfovibrio</taxon>
    </lineage>
</organism>
<evidence type="ECO:0000313" key="3">
    <source>
        <dbReference type="Proteomes" id="UP000269883"/>
    </source>
</evidence>
<dbReference type="CDD" id="cd00077">
    <property type="entry name" value="HDc"/>
    <property type="match status" value="1"/>
</dbReference>
<dbReference type="PROSITE" id="PS51833">
    <property type="entry name" value="HDOD"/>
    <property type="match status" value="1"/>
</dbReference>
<reference evidence="2 3" key="1">
    <citation type="journal article" date="2018" name="Sci. Adv.">
        <title>Multi-heme cytochromes provide a pathway for survival in energy-limited environments.</title>
        <authorList>
            <person name="Deng X."/>
            <person name="Dohmae N."/>
            <person name="Nealson K.H."/>
            <person name="Hashimoto K."/>
            <person name="Okamoto A."/>
        </authorList>
    </citation>
    <scope>NUCLEOTIDE SEQUENCE [LARGE SCALE GENOMIC DNA]</scope>
    <source>
        <strain evidence="2 3">IS5</strain>
    </source>
</reference>
<dbReference type="Proteomes" id="UP000269883">
    <property type="component" value="Chromosome"/>
</dbReference>
<dbReference type="InterPro" id="IPR003607">
    <property type="entry name" value="HD/PDEase_dom"/>
</dbReference>
<dbReference type="PANTHER" id="PTHR33525:SF3">
    <property type="entry name" value="RIBONUCLEASE Y"/>
    <property type="match status" value="1"/>
</dbReference>
<dbReference type="InterPro" id="IPR052340">
    <property type="entry name" value="RNase_Y/CdgJ"/>
</dbReference>
<keyword evidence="2" id="KW-0378">Hydrolase</keyword>
<feature type="domain" description="HDOD" evidence="1">
    <location>
        <begin position="86"/>
        <end position="281"/>
    </location>
</feature>
<dbReference type="Gene3D" id="1.10.3210.10">
    <property type="entry name" value="Hypothetical protein af1432"/>
    <property type="match status" value="1"/>
</dbReference>
<dbReference type="GO" id="GO:0016787">
    <property type="term" value="F:hydrolase activity"/>
    <property type="evidence" value="ECO:0007669"/>
    <property type="project" value="UniProtKB-KW"/>
</dbReference>
<dbReference type="KEGG" id="dfl:DFE_3340"/>
<dbReference type="EMBL" id="AP017378">
    <property type="protein sequence ID" value="BBD10066.1"/>
    <property type="molecule type" value="Genomic_DNA"/>
</dbReference>
<dbReference type="OrthoDB" id="9803649at2"/>
<dbReference type="RefSeq" id="WP_126381133.1">
    <property type="nucleotide sequence ID" value="NZ_AP017378.1"/>
</dbReference>
<name>A0A2Z6B3Q9_9BACT</name>
<dbReference type="SUPFAM" id="SSF109604">
    <property type="entry name" value="HD-domain/PDEase-like"/>
    <property type="match status" value="1"/>
</dbReference>